<keyword evidence="1" id="KW-0812">Transmembrane</keyword>
<feature type="transmembrane region" description="Helical" evidence="1">
    <location>
        <begin position="345"/>
        <end position="364"/>
    </location>
</feature>
<feature type="transmembrane region" description="Helical" evidence="1">
    <location>
        <begin position="32"/>
        <end position="52"/>
    </location>
</feature>
<dbReference type="GO" id="GO:0015558">
    <property type="term" value="F:secondary active p-aminobenzoyl-glutamate transmembrane transporter activity"/>
    <property type="evidence" value="ECO:0007669"/>
    <property type="project" value="InterPro"/>
</dbReference>
<comment type="caution">
    <text evidence="2">The sequence shown here is derived from an EMBL/GenBank/DDBJ whole genome shotgun (WGS) entry which is preliminary data.</text>
</comment>
<dbReference type="RefSeq" id="WP_135504482.1">
    <property type="nucleotide sequence ID" value="NZ_JACHHE010000002.1"/>
</dbReference>
<keyword evidence="3" id="KW-1185">Reference proteome</keyword>
<feature type="transmembrane region" description="Helical" evidence="1">
    <location>
        <begin position="169"/>
        <end position="196"/>
    </location>
</feature>
<feature type="transmembrane region" description="Helical" evidence="1">
    <location>
        <begin position="270"/>
        <end position="290"/>
    </location>
</feature>
<evidence type="ECO:0000256" key="1">
    <source>
        <dbReference type="SAM" id="Phobius"/>
    </source>
</evidence>
<feature type="transmembrane region" description="Helical" evidence="1">
    <location>
        <begin position="384"/>
        <end position="404"/>
    </location>
</feature>
<feature type="transmembrane region" description="Helical" evidence="1">
    <location>
        <begin position="442"/>
        <end position="460"/>
    </location>
</feature>
<organism evidence="2 3">
    <name type="scientific">Planococcus koreensis</name>
    <dbReference type="NCBI Taxonomy" id="112331"/>
    <lineage>
        <taxon>Bacteria</taxon>
        <taxon>Bacillati</taxon>
        <taxon>Bacillota</taxon>
        <taxon>Bacilli</taxon>
        <taxon>Bacillales</taxon>
        <taxon>Caryophanaceae</taxon>
        <taxon>Planococcus</taxon>
    </lineage>
</organism>
<dbReference type="Pfam" id="PF03806">
    <property type="entry name" value="ABG_transport"/>
    <property type="match status" value="1"/>
</dbReference>
<dbReference type="Proteomes" id="UP000525923">
    <property type="component" value="Unassembled WGS sequence"/>
</dbReference>
<keyword evidence="1" id="KW-0472">Membrane</keyword>
<gene>
    <name evidence="2" type="ORF">HNQ44_001136</name>
</gene>
<protein>
    <submittedName>
        <fullName evidence="2">Aminobenzoyl-glutamate transport protein</fullName>
    </submittedName>
</protein>
<dbReference type="EMBL" id="JACHHE010000002">
    <property type="protein sequence ID" value="MBB5179712.1"/>
    <property type="molecule type" value="Genomic_DNA"/>
</dbReference>
<feature type="transmembrane region" description="Helical" evidence="1">
    <location>
        <begin position="216"/>
        <end position="234"/>
    </location>
</feature>
<keyword evidence="1" id="KW-1133">Transmembrane helix</keyword>
<dbReference type="GO" id="GO:1902604">
    <property type="term" value="P:p-aminobenzoyl-glutamate transmembrane transport"/>
    <property type="evidence" value="ECO:0007669"/>
    <property type="project" value="InterPro"/>
</dbReference>
<feature type="transmembrane region" description="Helical" evidence="1">
    <location>
        <begin position="302"/>
        <end position="324"/>
    </location>
</feature>
<feature type="transmembrane region" description="Helical" evidence="1">
    <location>
        <begin position="472"/>
        <end position="499"/>
    </location>
</feature>
<proteinExistence type="predicted"/>
<feature type="transmembrane region" description="Helical" evidence="1">
    <location>
        <begin position="145"/>
        <end position="162"/>
    </location>
</feature>
<accession>A0A7W8CQE0</accession>
<feature type="transmembrane region" description="Helical" evidence="1">
    <location>
        <begin position="411"/>
        <end position="430"/>
    </location>
</feature>
<reference evidence="2 3" key="1">
    <citation type="submission" date="2020-08" db="EMBL/GenBank/DDBJ databases">
        <title>Genomic Encyclopedia of Type Strains, Phase IV (KMG-IV): sequencing the most valuable type-strain genomes for metagenomic binning, comparative biology and taxonomic classification.</title>
        <authorList>
            <person name="Goeker M."/>
        </authorList>
    </citation>
    <scope>NUCLEOTIDE SEQUENCE [LARGE SCALE GENOMIC DNA]</scope>
    <source>
        <strain evidence="2 3">DSM 15895</strain>
    </source>
</reference>
<sequence length="509" mass="54698">MKKTEKKAEKTGIFIRFLNAIEKIGNKLPDPFMIFVYLAVAVMVSSFIFSLFDASVVHPGTGETLAIQNLLSWAGLEYIITSMLTNFTGFAPLGTVLAVMLGIGLAEKVGLLEIAIRKTILKAPAALVTYAIAFVGIMGNIASDAAQILIPPLAAMVFYKIGRHPLAGLAVGFASAGAGFTANLLIVGTDALLSGISTEAAAILDDQLIVTPADNWYFNMVSVFVLTIVAGLITEKVIEPKLGKYVGDTVIDVSAEEHPKANKGLRNAGLAALAYLAVIALLIFLPGSSLRNEDGGLIPSPFLTGIVPVILGLFVVLGVAYGKTVGVIKNSKDAVGFMADSIKDMSGFIVLIFAASQFIAYFTWSNIGTWIAVNGAELLTQINFTGIYLIIGYILFTSMLNFLISSGSAKWALEAPVFIPLFMQLGYHPAFTQMAYRIGDSSTNIVTPLNPYFIVVLSFMREYDKKAGMGTLISLMIPYTLSFLVVWIIMFLIFFYAGFQYGPGITPFL</sequence>
<evidence type="ECO:0000313" key="3">
    <source>
        <dbReference type="Proteomes" id="UP000525923"/>
    </source>
</evidence>
<dbReference type="PANTHER" id="PTHR30282">
    <property type="entry name" value="P-AMINOBENZOYL GLUTAMATE TRANSPORTER"/>
    <property type="match status" value="1"/>
</dbReference>
<name>A0A7W8CQE0_9BACL</name>
<dbReference type="InterPro" id="IPR004697">
    <property type="entry name" value="AbgT"/>
</dbReference>
<feature type="transmembrane region" description="Helical" evidence="1">
    <location>
        <begin position="87"/>
        <end position="107"/>
    </location>
</feature>
<feature type="transmembrane region" description="Helical" evidence="1">
    <location>
        <begin position="119"/>
        <end position="139"/>
    </location>
</feature>
<dbReference type="OrthoDB" id="3314392at2"/>
<dbReference type="PANTHER" id="PTHR30282:SF0">
    <property type="entry name" value="P-AMINOBENZOYL-GLUTAMATE TRANSPORT PROTEIN"/>
    <property type="match status" value="1"/>
</dbReference>
<evidence type="ECO:0000313" key="2">
    <source>
        <dbReference type="EMBL" id="MBB5179712.1"/>
    </source>
</evidence>
<dbReference type="AlphaFoldDB" id="A0A7W8CQE0"/>